<organism evidence="1 2">
    <name type="scientific">Flagellimonas allohymeniacidonis</name>
    <dbReference type="NCBI Taxonomy" id="2517819"/>
    <lineage>
        <taxon>Bacteria</taxon>
        <taxon>Pseudomonadati</taxon>
        <taxon>Bacteroidota</taxon>
        <taxon>Flavobacteriia</taxon>
        <taxon>Flavobacteriales</taxon>
        <taxon>Flavobacteriaceae</taxon>
        <taxon>Flagellimonas</taxon>
    </lineage>
</organism>
<evidence type="ECO:0008006" key="3">
    <source>
        <dbReference type="Google" id="ProtNLM"/>
    </source>
</evidence>
<comment type="caution">
    <text evidence="1">The sequence shown here is derived from an EMBL/GenBank/DDBJ whole genome shotgun (WGS) entry which is preliminary data.</text>
</comment>
<name>A0A4Q8QGJ6_9FLAO</name>
<sequence length="295" mass="34172">MLILLLPVALWAQEEESAEVFLEDYTDEFQEAFFEALKQKGIQNYDRATSYFFQCKRLDSSKSVVDYELARTFFLDKKYPQAQQYAIMALNAEPSNYWYLENLVTILDNQGGNINNLQGSVPVIQGELRENLARVYFYKRKYEEALQTLEGLGNNSSVESLRKKINDSIRSLQRNHTERIKPKQEEEIANDPVTNYSSQIEKLILGSEFNTLEKVAKEALDNYPLQPYFHYAYGLSLGRTSREKQAIEVLEAGLDFILDNTVLRNKMYQELAKAHANLGDNEKSKEYLNKIEPRS</sequence>
<dbReference type="AlphaFoldDB" id="A0A4Q8QGJ6"/>
<dbReference type="InterPro" id="IPR011990">
    <property type="entry name" value="TPR-like_helical_dom_sf"/>
</dbReference>
<evidence type="ECO:0000313" key="1">
    <source>
        <dbReference type="EMBL" id="TAI47499.1"/>
    </source>
</evidence>
<evidence type="ECO:0000313" key="2">
    <source>
        <dbReference type="Proteomes" id="UP000291981"/>
    </source>
</evidence>
<dbReference type="Pfam" id="PF13181">
    <property type="entry name" value="TPR_8"/>
    <property type="match status" value="1"/>
</dbReference>
<gene>
    <name evidence="1" type="ORF">EW142_12580</name>
</gene>
<dbReference type="Proteomes" id="UP000291981">
    <property type="component" value="Unassembled WGS sequence"/>
</dbReference>
<keyword evidence="2" id="KW-1185">Reference proteome</keyword>
<reference evidence="1 2" key="1">
    <citation type="submission" date="2019-02" db="EMBL/GenBank/DDBJ databases">
        <title>Draft genome sequence of Muricauda sp. 176CP4-71.</title>
        <authorList>
            <person name="Park J.-S."/>
        </authorList>
    </citation>
    <scope>NUCLEOTIDE SEQUENCE [LARGE SCALE GENOMIC DNA]</scope>
    <source>
        <strain evidence="1 2">176CP4-71</strain>
    </source>
</reference>
<accession>A0A4Q8QGJ6</accession>
<dbReference type="RefSeq" id="WP_130614361.1">
    <property type="nucleotide sequence ID" value="NZ_SGIU01000002.1"/>
</dbReference>
<dbReference type="SUPFAM" id="SSF48452">
    <property type="entry name" value="TPR-like"/>
    <property type="match status" value="1"/>
</dbReference>
<protein>
    <recommendedName>
        <fullName evidence="3">Tetratricopeptide repeat protein</fullName>
    </recommendedName>
</protein>
<dbReference type="EMBL" id="SGIU01000002">
    <property type="protein sequence ID" value="TAI47499.1"/>
    <property type="molecule type" value="Genomic_DNA"/>
</dbReference>
<dbReference type="Gene3D" id="1.25.40.10">
    <property type="entry name" value="Tetratricopeptide repeat domain"/>
    <property type="match status" value="2"/>
</dbReference>
<dbReference type="OrthoDB" id="1465784at2"/>
<proteinExistence type="predicted"/>
<dbReference type="InterPro" id="IPR019734">
    <property type="entry name" value="TPR_rpt"/>
</dbReference>